<reference evidence="1" key="1">
    <citation type="submission" date="2018-05" db="EMBL/GenBank/DDBJ databases">
        <authorList>
            <person name="Lanie J.A."/>
            <person name="Ng W.-L."/>
            <person name="Kazmierczak K.M."/>
            <person name="Andrzejewski T.M."/>
            <person name="Davidsen T.M."/>
            <person name="Wayne K.J."/>
            <person name="Tettelin H."/>
            <person name="Glass J.I."/>
            <person name="Rusch D."/>
            <person name="Podicherti R."/>
            <person name="Tsui H.-C.T."/>
            <person name="Winkler M.E."/>
        </authorList>
    </citation>
    <scope>NUCLEOTIDE SEQUENCE</scope>
</reference>
<organism evidence="1">
    <name type="scientific">marine metagenome</name>
    <dbReference type="NCBI Taxonomy" id="408172"/>
    <lineage>
        <taxon>unclassified sequences</taxon>
        <taxon>metagenomes</taxon>
        <taxon>ecological metagenomes</taxon>
    </lineage>
</organism>
<sequence length="340" mass="39340">VNLNDFSRIAADLGTLAVLSLGDTRESYEQLVADLAEHHPDLVEDGLEALAAIDGYIAWIENNKRRMTAQAGVGKENYSWLMKNVYLFPYTWDEVRMIVELEDNRVRTFQRLEENRNRNVPPIEPVQSQAEYKASVSEAIEHLMGFLVKEEIFTVDDYLTPDGYFGSWHGFDNPWPEKHDYFFNFSHREPLMEETHEMVGHHFDGLRSRNDQREIRGGRRPYKIGTARGEGLAFALEELLMHAGYLDGRNPHGREITYEQSAFRTVRALSDIYMHSGDWSYEDAYQFCVENAPHGELLDGSHHLWFELDTTLRGVGHHMLMVVGKVQFMKLMRNRANQLG</sequence>
<dbReference type="AlphaFoldDB" id="A0A381XSQ5"/>
<gene>
    <name evidence="1" type="ORF">METZ01_LOCUS120366</name>
</gene>
<protein>
    <recommendedName>
        <fullName evidence="2">DUF885 domain-containing protein</fullName>
    </recommendedName>
</protein>
<feature type="non-terminal residue" evidence="1">
    <location>
        <position position="340"/>
    </location>
</feature>
<accession>A0A381XSQ5</accession>
<feature type="non-terminal residue" evidence="1">
    <location>
        <position position="1"/>
    </location>
</feature>
<evidence type="ECO:0000313" key="1">
    <source>
        <dbReference type="EMBL" id="SVA67512.1"/>
    </source>
</evidence>
<proteinExistence type="predicted"/>
<dbReference type="EMBL" id="UINC01016165">
    <property type="protein sequence ID" value="SVA67512.1"/>
    <property type="molecule type" value="Genomic_DNA"/>
</dbReference>
<dbReference type="Pfam" id="PF05960">
    <property type="entry name" value="DUF885"/>
    <property type="match status" value="1"/>
</dbReference>
<dbReference type="InterPro" id="IPR010281">
    <property type="entry name" value="DUF885"/>
</dbReference>
<name>A0A381XSQ5_9ZZZZ</name>
<evidence type="ECO:0008006" key="2">
    <source>
        <dbReference type="Google" id="ProtNLM"/>
    </source>
</evidence>